<dbReference type="OrthoDB" id="7208816at2"/>
<dbReference type="PANTHER" id="PTHR36837:SF5">
    <property type="entry name" value="POLY-3-HYDROXYBUTYRATE SYNTHASE"/>
    <property type="match status" value="1"/>
</dbReference>
<evidence type="ECO:0000313" key="5">
    <source>
        <dbReference type="Proteomes" id="UP000463961"/>
    </source>
</evidence>
<accession>A0A679HUE1</accession>
<evidence type="ECO:0000256" key="2">
    <source>
        <dbReference type="ARBA" id="ARBA00023315"/>
    </source>
</evidence>
<keyword evidence="2" id="KW-0012">Acyltransferase</keyword>
<evidence type="ECO:0000256" key="1">
    <source>
        <dbReference type="ARBA" id="ARBA00022679"/>
    </source>
</evidence>
<dbReference type="Gene3D" id="3.40.50.1820">
    <property type="entry name" value="alpha/beta hydrolase"/>
    <property type="match status" value="1"/>
</dbReference>
<dbReference type="InterPro" id="IPR051321">
    <property type="entry name" value="PHA/PHB_synthase"/>
</dbReference>
<gene>
    <name evidence="4" type="ORF">ICHIAU1_14900</name>
</gene>
<dbReference type="EMBL" id="AP022345">
    <property type="protein sequence ID" value="BBU69207.1"/>
    <property type="molecule type" value="Genomic_DNA"/>
</dbReference>
<organism evidence="4 5">
    <name type="scientific">Fluviibacter phosphoraccumulans</name>
    <dbReference type="NCBI Taxonomy" id="1751046"/>
    <lineage>
        <taxon>Bacteria</taxon>
        <taxon>Pseudomonadati</taxon>
        <taxon>Pseudomonadota</taxon>
        <taxon>Betaproteobacteria</taxon>
        <taxon>Rhodocyclales</taxon>
        <taxon>Fluviibacteraceae</taxon>
        <taxon>Fluviibacter</taxon>
    </lineage>
</organism>
<dbReference type="RefSeq" id="WP_162050077.1">
    <property type="nucleotide sequence ID" value="NZ_AP019011.1"/>
</dbReference>
<keyword evidence="5" id="KW-1185">Reference proteome</keyword>
<name>A0A679HUE1_9RHOO</name>
<dbReference type="Pfam" id="PF07167">
    <property type="entry name" value="PhaC_N"/>
    <property type="match status" value="1"/>
</dbReference>
<dbReference type="PANTHER" id="PTHR36837">
    <property type="entry name" value="POLY(3-HYDROXYALKANOATE) POLYMERASE SUBUNIT PHAC"/>
    <property type="match status" value="1"/>
</dbReference>
<proteinExistence type="predicted"/>
<dbReference type="Proteomes" id="UP000463961">
    <property type="component" value="Chromosome"/>
</dbReference>
<protein>
    <submittedName>
        <fullName evidence="4">Class I poly(R)-hydroxyalkanoic acid synthase</fullName>
    </submittedName>
</protein>
<evidence type="ECO:0000313" key="4">
    <source>
        <dbReference type="EMBL" id="BBU69207.1"/>
    </source>
</evidence>
<reference evidence="5" key="1">
    <citation type="submission" date="2020-01" db="EMBL/GenBank/DDBJ databases">
        <title>Phosphoaccumulans saitamaens gen. nov., sp. nov., a polyphosphate accumulating bacterium isolated from surface river water.</title>
        <authorList>
            <person name="Watanabe K."/>
            <person name="Suda W."/>
        </authorList>
    </citation>
    <scope>NUCLEOTIDE SEQUENCE [LARGE SCALE GENOMIC DNA]</scope>
    <source>
        <strain evidence="5">ICHIAU1</strain>
    </source>
</reference>
<dbReference type="AlphaFoldDB" id="A0A679HUE1"/>
<keyword evidence="1" id="KW-0808">Transferase</keyword>
<sequence length="587" mass="66720">MKSPLLQRNGFWQHLSDARRHFAQTTEAVVDPIGVVMPIVRSWQAWLNHPAELMTTGAQMMSDWTQLSANAWSRVNGARLSPDIEPDWFDQRFACPAWKEEAGWASLLEHYLYWSRAYERMIEETPGMDHAERRKAAFWFKKYANAMAPTNQFWLNPEAMRRAVETQGQSLQQGLAHLQTDMQDRRLPLTDMTAYKVGKDLAITPGAVVYRNALLEVLHYQPTTQRQRSMPVVIITPWINKFYIMDLTPQQSMVKHLLDDGFDVYLTSWKNPTADMGSTTMDDYLSRGIDVAIDTALQLSGAQEAHAVGYCIGGAALTMWLAIENVRAKAESRAVRVPHWTTLATLVDYHYPGHIEIFIDPASVDYLAGVVRRAGYLDGKSMSAAFRLLRSNSLIWDVVVRRYLYGEATKPNEVLYWNMDSTRLPAEMYIWYLTSLYLKNQLIVPNALSLCGTSIDLGKITQPLYLVAAEDDHIAPWRSVAHINHLLPASKRAVLSSSGHIMGIINPPRPDSRRSYRVGNVQITDTLEIWEARSTKCSGSWWPDWFAWLHERTGKWVPAQPLVNEQFPALAPAPGTYVREMSEHSAA</sequence>
<evidence type="ECO:0000259" key="3">
    <source>
        <dbReference type="Pfam" id="PF07167"/>
    </source>
</evidence>
<dbReference type="GO" id="GO:0016746">
    <property type="term" value="F:acyltransferase activity"/>
    <property type="evidence" value="ECO:0007669"/>
    <property type="project" value="UniProtKB-KW"/>
</dbReference>
<dbReference type="GO" id="GO:0042619">
    <property type="term" value="P:poly-hydroxybutyrate biosynthetic process"/>
    <property type="evidence" value="ECO:0007669"/>
    <property type="project" value="InterPro"/>
</dbReference>
<feature type="domain" description="Poly-beta-hydroxybutyrate polymerase N-terminal" evidence="3">
    <location>
        <begin position="90"/>
        <end position="256"/>
    </location>
</feature>
<dbReference type="InterPro" id="IPR010941">
    <property type="entry name" value="PhaC_N"/>
</dbReference>
<dbReference type="SUPFAM" id="SSF53474">
    <property type="entry name" value="alpha/beta-Hydrolases"/>
    <property type="match status" value="1"/>
</dbReference>
<dbReference type="InterPro" id="IPR029058">
    <property type="entry name" value="AB_hydrolase_fold"/>
</dbReference>